<feature type="region of interest" description="Disordered" evidence="1">
    <location>
        <begin position="122"/>
        <end position="141"/>
    </location>
</feature>
<accession>R9TPR3</accession>
<sequence length="141" mass="15967">MSVRIVRLRNGEDVICDLYEVTTKDDPEKAVAFQMSEPYNITMYEADHDIDVIIDDEGGVVEPEEGEMKGKIQKINQPEIDMRPWAPLSKAKKILLKIEEVITAYETYDEVIEKYQELVEASHGRGDDNGAGETGPFETET</sequence>
<dbReference type="OrthoDB" id="29156at10239"/>
<dbReference type="Proteomes" id="UP000204294">
    <property type="component" value="Segment"/>
</dbReference>
<reference evidence="2 3" key="1">
    <citation type="submission" date="2010-09" db="EMBL/GenBank/DDBJ databases">
        <title>The Genome Sequence of Synechococcus phage S-IOM18.</title>
        <authorList>
            <consortium name="The Broad Institute Genome Sequencing Platform"/>
            <person name="Henn M.R."/>
            <person name="Clokie M."/>
            <person name="Levin J."/>
            <person name="Malboeuf C."/>
            <person name="Casali M."/>
            <person name="Russ C."/>
            <person name="Lennon N."/>
            <person name="Chapman S.B."/>
            <person name="Erlich R."/>
            <person name="Young S.K."/>
            <person name="Yandava C."/>
            <person name="Zeng Q."/>
            <person name="Fitzgerald M.F."/>
            <person name="Alvarado L."/>
            <person name="Anderson S."/>
            <person name="Berlin A."/>
            <person name="Chen Z."/>
            <person name="Freedman E."/>
            <person name="Gellesch M."/>
            <person name="Goldberg J."/>
            <person name="Green L."/>
            <person name="Griggs A."/>
            <person name="Gujja S."/>
            <person name="Heilman E.R."/>
            <person name="Heiman D."/>
            <person name="Hollinger A."/>
            <person name="Howarth C."/>
            <person name="Larson L."/>
            <person name="Mehta T."/>
            <person name="Neiman D."/>
            <person name="Pearson M."/>
            <person name="Roberts A."/>
            <person name="Ryan E."/>
            <person name="Saif S."/>
            <person name="Shea T."/>
            <person name="Shenoy N."/>
            <person name="Sisk P."/>
            <person name="Stolte C."/>
            <person name="Sykes S."/>
            <person name="White J."/>
            <person name="Haas B."/>
            <person name="Nusbaum C."/>
            <person name="Birren B."/>
        </authorList>
    </citation>
    <scope>NUCLEOTIDE SEQUENCE [LARGE SCALE GENOMIC DNA]</scope>
    <source>
        <strain evidence="2 3">S-IOM18</strain>
    </source>
</reference>
<protein>
    <submittedName>
        <fullName evidence="2">Uncharacterized protein</fullName>
    </submittedName>
</protein>
<evidence type="ECO:0000313" key="2">
    <source>
        <dbReference type="EMBL" id="AGN33647.1"/>
    </source>
</evidence>
<organism evidence="2 3">
    <name type="scientific">Synechococcus phage S-IOM18</name>
    <dbReference type="NCBI Taxonomy" id="754039"/>
    <lineage>
        <taxon>Viruses</taxon>
        <taxon>Duplodnaviria</taxon>
        <taxon>Heunggongvirae</taxon>
        <taxon>Uroviricota</taxon>
        <taxon>Caudoviricetes</taxon>
        <taxon>Pantevenvirales</taxon>
        <taxon>Kyanoviridae</taxon>
        <taxon>Tefnutvirus</taxon>
        <taxon>Tefnutvirus siom18</taxon>
    </lineage>
</organism>
<name>R9TPR3_9CAUD</name>
<dbReference type="KEGG" id="vg:16045325"/>
<dbReference type="Gene3D" id="2.30.30.100">
    <property type="match status" value="1"/>
</dbReference>
<dbReference type="RefSeq" id="YP_008126461.1">
    <property type="nucleotide sequence ID" value="NC_021536.1"/>
</dbReference>
<dbReference type="EMBL" id="HQ317383">
    <property type="protein sequence ID" value="AGN33647.1"/>
    <property type="molecule type" value="Genomic_DNA"/>
</dbReference>
<keyword evidence="3" id="KW-1185">Reference proteome</keyword>
<evidence type="ECO:0000313" key="3">
    <source>
        <dbReference type="Proteomes" id="UP000204294"/>
    </source>
</evidence>
<gene>
    <name evidence="2" type="ORF">SWYG_00137</name>
</gene>
<dbReference type="GeneID" id="16045325"/>
<proteinExistence type="predicted"/>
<evidence type="ECO:0000256" key="1">
    <source>
        <dbReference type="SAM" id="MobiDB-lite"/>
    </source>
</evidence>